<gene>
    <name evidence="2" type="ORF">COCMIDRAFT_4794</name>
</gene>
<dbReference type="Proteomes" id="UP000054032">
    <property type="component" value="Unassembled WGS sequence"/>
</dbReference>
<feature type="compositionally biased region" description="Basic and acidic residues" evidence="1">
    <location>
        <begin position="71"/>
        <end position="81"/>
    </location>
</feature>
<dbReference type="RefSeq" id="XP_007687383.1">
    <property type="nucleotide sequence ID" value="XM_007689193.1"/>
</dbReference>
<organism evidence="2 3">
    <name type="scientific">Bipolaris oryzae ATCC 44560</name>
    <dbReference type="NCBI Taxonomy" id="930090"/>
    <lineage>
        <taxon>Eukaryota</taxon>
        <taxon>Fungi</taxon>
        <taxon>Dikarya</taxon>
        <taxon>Ascomycota</taxon>
        <taxon>Pezizomycotina</taxon>
        <taxon>Dothideomycetes</taxon>
        <taxon>Pleosporomycetidae</taxon>
        <taxon>Pleosporales</taxon>
        <taxon>Pleosporineae</taxon>
        <taxon>Pleosporaceae</taxon>
        <taxon>Bipolaris</taxon>
    </lineage>
</organism>
<evidence type="ECO:0000313" key="2">
    <source>
        <dbReference type="EMBL" id="EUC46049.1"/>
    </source>
</evidence>
<reference evidence="2 3" key="1">
    <citation type="journal article" date="2013" name="PLoS Genet.">
        <title>Comparative genome structure, secondary metabolite, and effector coding capacity across Cochliobolus pathogens.</title>
        <authorList>
            <person name="Condon B.J."/>
            <person name="Leng Y."/>
            <person name="Wu D."/>
            <person name="Bushley K.E."/>
            <person name="Ohm R.A."/>
            <person name="Otillar R."/>
            <person name="Martin J."/>
            <person name="Schackwitz W."/>
            <person name="Grimwood J."/>
            <person name="MohdZainudin N."/>
            <person name="Xue C."/>
            <person name="Wang R."/>
            <person name="Manning V.A."/>
            <person name="Dhillon B."/>
            <person name="Tu Z.J."/>
            <person name="Steffenson B.J."/>
            <person name="Salamov A."/>
            <person name="Sun H."/>
            <person name="Lowry S."/>
            <person name="LaButti K."/>
            <person name="Han J."/>
            <person name="Copeland A."/>
            <person name="Lindquist E."/>
            <person name="Barry K."/>
            <person name="Schmutz J."/>
            <person name="Baker S.E."/>
            <person name="Ciuffetti L.M."/>
            <person name="Grigoriev I.V."/>
            <person name="Zhong S."/>
            <person name="Turgeon B.G."/>
        </authorList>
    </citation>
    <scope>NUCLEOTIDE SEQUENCE [LARGE SCALE GENOMIC DNA]</scope>
    <source>
        <strain evidence="2 3">ATCC 44560</strain>
    </source>
</reference>
<dbReference type="GeneID" id="19124379"/>
<keyword evidence="3" id="KW-1185">Reference proteome</keyword>
<dbReference type="EMBL" id="KI963972">
    <property type="protein sequence ID" value="EUC46049.1"/>
    <property type="molecule type" value="Genomic_DNA"/>
</dbReference>
<protein>
    <submittedName>
        <fullName evidence="2">Uncharacterized protein</fullName>
    </submittedName>
</protein>
<dbReference type="OrthoDB" id="5429427at2759"/>
<dbReference type="eggNOG" id="ENOG502RJN2">
    <property type="taxonomic scope" value="Eukaryota"/>
</dbReference>
<proteinExistence type="predicted"/>
<dbReference type="HOGENOM" id="CLU_047990_0_0_1"/>
<sequence>MNLLKSASPVHTHTLEERSAPASEAAYASPIHGQDVSDSASELEASHISDASQPAAPTASKQPTPDDHEEEHDPHFTGDLMENQRREVKSHTFDSQDENMRAQNSLLPESFYRTFYETSATLSRYVTVNTHVKHRKRKDLKMDDHNAFQAVAVFSLDQNMFLEEIERHLVWNQKKIPSAYISVFNGIGHAERQANFHYERSQRIGQRVSIAKMHTKGLVPATIRAECETTVKVFTKSLVLGESVKIKKYSRHVDIPVWIHQKAMDRYYRTITPEQLKKSGADMWISITELRKSNLKVAEPKFNKSRDVICAQGHDYEWLCCGGILESRVTGVWPWDGKQSHMIDPGYPVRSVEHSGQPWVWDWNKKMWLPDLFSASAAQGECFNTKRQRTNHEPADDKNKKTAVCECSKARPLLSMSNIQSDDSEPIYPGPTTKL</sequence>
<feature type="region of interest" description="Disordered" evidence="1">
    <location>
        <begin position="1"/>
        <end position="81"/>
    </location>
</feature>
<dbReference type="AlphaFoldDB" id="W6ZEV7"/>
<evidence type="ECO:0000313" key="3">
    <source>
        <dbReference type="Proteomes" id="UP000054032"/>
    </source>
</evidence>
<evidence type="ECO:0000256" key="1">
    <source>
        <dbReference type="SAM" id="MobiDB-lite"/>
    </source>
</evidence>
<dbReference type="KEGG" id="bor:COCMIDRAFT_4794"/>
<accession>W6ZEV7</accession>
<name>W6ZEV7_COCMI</name>
<feature type="compositionally biased region" description="Low complexity" evidence="1">
    <location>
        <begin position="20"/>
        <end position="29"/>
    </location>
</feature>